<evidence type="ECO:0000256" key="1">
    <source>
        <dbReference type="ARBA" id="ARBA00004196"/>
    </source>
</evidence>
<feature type="domain" description="Imelysin-like" evidence="5">
    <location>
        <begin position="64"/>
        <end position="246"/>
    </location>
</feature>
<keyword evidence="3 4" id="KW-0732">Signal</keyword>
<protein>
    <submittedName>
        <fullName evidence="6">Putative periplasmic lipoprotein involved in iron transport</fullName>
    </submittedName>
</protein>
<evidence type="ECO:0000313" key="6">
    <source>
        <dbReference type="EMBL" id="KEQ00119.1"/>
    </source>
</evidence>
<dbReference type="InterPro" id="IPR034981">
    <property type="entry name" value="Imelysin-like_EfeO/Algp7"/>
</dbReference>
<dbReference type="GO" id="GO:0030313">
    <property type="term" value="C:cell envelope"/>
    <property type="evidence" value="ECO:0007669"/>
    <property type="project" value="UniProtKB-SubCell"/>
</dbReference>
<dbReference type="Gene3D" id="1.20.1420.20">
    <property type="entry name" value="M75 peptidase, HXXE motif"/>
    <property type="match status" value="1"/>
</dbReference>
<dbReference type="InterPro" id="IPR038352">
    <property type="entry name" value="Imelysin_sf"/>
</dbReference>
<sequence length="297" mass="33960">MTQNKFCTLFIICSLLVPAIAVAHGLRAPIINDSNAVVAKGDIPTPEKYQSAIRNYQQEVVLQLKTTQQYLNAIENACKNGQLQQAQQNYIRAHQSYEQVRVIVKLFGNADQNINSRADYYLQGTDDPNFSGFHRLEYDLYKLKDLQQAQAENSNLQYEIIDLQKRVAADDLDIAKIVQSASDFLEMILQTKLSGKENQYSHSDLADIHANVTGSAQIIQYLQSFIPAEQRKALNHGYQQIFAILQHYQLPQNQFQSFSRLSQTDHDILYSLLSTQTARLAQLRAQLSIRVYYKYPH</sequence>
<dbReference type="Pfam" id="PF09375">
    <property type="entry name" value="Peptidase_M75"/>
    <property type="match status" value="1"/>
</dbReference>
<feature type="chain" id="PRO_5001700990" evidence="4">
    <location>
        <begin position="24"/>
        <end position="297"/>
    </location>
</feature>
<dbReference type="PANTHER" id="PTHR39192">
    <property type="entry name" value="IRON UPTAKE SYSTEM COMPONENT EFEO"/>
    <property type="match status" value="1"/>
</dbReference>
<dbReference type="InterPro" id="IPR050894">
    <property type="entry name" value="EfeM/EfeO_iron_uptake"/>
</dbReference>
<organism evidence="6 7">
    <name type="scientific">Snodgrassella alvi SCGC AB-598-J21</name>
    <dbReference type="NCBI Taxonomy" id="1385367"/>
    <lineage>
        <taxon>Bacteria</taxon>
        <taxon>Pseudomonadati</taxon>
        <taxon>Pseudomonadota</taxon>
        <taxon>Betaproteobacteria</taxon>
        <taxon>Neisseriales</taxon>
        <taxon>Neisseriaceae</taxon>
        <taxon>Snodgrassella</taxon>
    </lineage>
</organism>
<evidence type="ECO:0000259" key="5">
    <source>
        <dbReference type="Pfam" id="PF09375"/>
    </source>
</evidence>
<gene>
    <name evidence="6" type="ORF">SASC598J21_022320</name>
</gene>
<dbReference type="PANTHER" id="PTHR39192:SF1">
    <property type="entry name" value="IRON UPTAKE SYSTEM COMPONENT EFEO"/>
    <property type="match status" value="1"/>
</dbReference>
<comment type="caution">
    <text evidence="6">The sequence shown here is derived from an EMBL/GenBank/DDBJ whole genome shotgun (WGS) entry which is preliminary data.</text>
</comment>
<keyword evidence="6" id="KW-0449">Lipoprotein</keyword>
<evidence type="ECO:0000256" key="2">
    <source>
        <dbReference type="ARBA" id="ARBA00005989"/>
    </source>
</evidence>
<evidence type="ECO:0000256" key="3">
    <source>
        <dbReference type="ARBA" id="ARBA00022729"/>
    </source>
</evidence>
<feature type="signal peptide" evidence="4">
    <location>
        <begin position="1"/>
        <end position="23"/>
    </location>
</feature>
<comment type="similarity">
    <text evidence="2">Belongs to the EfeM/EfeO family.</text>
</comment>
<evidence type="ECO:0000313" key="7">
    <source>
        <dbReference type="Proteomes" id="UP000027644"/>
    </source>
</evidence>
<name>A0A074VXW4_9NEIS</name>
<dbReference type="EMBL" id="AVQL01000455">
    <property type="protein sequence ID" value="KEQ00119.1"/>
    <property type="molecule type" value="Genomic_DNA"/>
</dbReference>
<proteinExistence type="inferred from homology"/>
<comment type="subcellular location">
    <subcellularLocation>
        <location evidence="1">Cell envelope</location>
    </subcellularLocation>
</comment>
<dbReference type="Proteomes" id="UP000027644">
    <property type="component" value="Unassembled WGS sequence"/>
</dbReference>
<reference evidence="6 7" key="1">
    <citation type="journal article" date="2014" name="PLoS Genet.">
        <title>Hidden diversity in honey bee gut symbionts detected by single-cell genomics.</title>
        <authorList>
            <person name="Engel P."/>
            <person name="Stepanauskas R."/>
            <person name="Moran N."/>
        </authorList>
    </citation>
    <scope>NUCLEOTIDE SEQUENCE [LARGE SCALE GENOMIC DNA]</scope>
    <source>
        <strain evidence="6 7">SCGC AB-598-J21</strain>
    </source>
</reference>
<dbReference type="CDD" id="cd14656">
    <property type="entry name" value="Imelysin-like_EfeO"/>
    <property type="match status" value="1"/>
</dbReference>
<accession>A0A074VXW4</accession>
<dbReference type="InterPro" id="IPR018976">
    <property type="entry name" value="Imelysin-like"/>
</dbReference>
<evidence type="ECO:0000256" key="4">
    <source>
        <dbReference type="SAM" id="SignalP"/>
    </source>
</evidence>
<dbReference type="AlphaFoldDB" id="A0A074VXW4"/>